<evidence type="ECO:0000313" key="2">
    <source>
        <dbReference type="EMBL" id="MFE5980961.1"/>
    </source>
</evidence>
<dbReference type="RefSeq" id="WP_386251026.1">
    <property type="nucleotide sequence ID" value="NZ_JBHTRV010000009.1"/>
</dbReference>
<name>A0ABW6ITK4_STRWE</name>
<keyword evidence="2" id="KW-0560">Oxidoreductase</keyword>
<keyword evidence="3" id="KW-1185">Reference proteome</keyword>
<reference evidence="2 3" key="1">
    <citation type="submission" date="2024-09" db="EMBL/GenBank/DDBJ databases">
        <title>The Natural Products Discovery Center: Release of the First 8490 Sequenced Strains for Exploring Actinobacteria Biosynthetic Diversity.</title>
        <authorList>
            <person name="Kalkreuter E."/>
            <person name="Kautsar S.A."/>
            <person name="Yang D."/>
            <person name="Bader C.D."/>
            <person name="Teijaro C.N."/>
            <person name="Fluegel L."/>
            <person name="Davis C.M."/>
            <person name="Simpson J.R."/>
            <person name="Lauterbach L."/>
            <person name="Steele A.D."/>
            <person name="Gui C."/>
            <person name="Meng S."/>
            <person name="Li G."/>
            <person name="Viehrig K."/>
            <person name="Ye F."/>
            <person name="Su P."/>
            <person name="Kiefer A.F."/>
            <person name="Nichols A."/>
            <person name="Cepeda A.J."/>
            <person name="Yan W."/>
            <person name="Fan B."/>
            <person name="Jiang Y."/>
            <person name="Adhikari A."/>
            <person name="Zheng C.-J."/>
            <person name="Schuster L."/>
            <person name="Cowan T.M."/>
            <person name="Smanski M.J."/>
            <person name="Chevrette M.G."/>
            <person name="De Carvalho L.P.S."/>
            <person name="Shen B."/>
        </authorList>
    </citation>
    <scope>NUCLEOTIDE SEQUENCE [LARGE SCALE GENOMIC DNA]</scope>
    <source>
        <strain evidence="2 3">NPDC056472</strain>
    </source>
</reference>
<feature type="compositionally biased region" description="Polar residues" evidence="1">
    <location>
        <begin position="29"/>
        <end position="41"/>
    </location>
</feature>
<protein>
    <submittedName>
        <fullName evidence="2">Iron-containing redox enzyme family protein</fullName>
        <ecNumber evidence="2">1.-.-.-</ecNumber>
    </submittedName>
</protein>
<gene>
    <name evidence="2" type="ORF">ACFQ63_14760</name>
</gene>
<dbReference type="Gene3D" id="1.20.910.10">
    <property type="entry name" value="Heme oxygenase-like"/>
    <property type="match status" value="1"/>
</dbReference>
<dbReference type="SUPFAM" id="SSF48613">
    <property type="entry name" value="Heme oxygenase-like"/>
    <property type="match status" value="1"/>
</dbReference>
<sequence>MSETTETTPVTSESTEATTTASERAIKQQKPTSLAKSSYKSSTDDGLRLYDHYWPPVEHFEGFGPELADFMAATPEKQQAILEGLRHDPEAHGRFLHGHLGAIYAHSFGYRDGAFTRHTDDAAEVAQFAAKVALERELFDHWAALGDLPAFADQHEAADHLDHLAATNPGVVHPLFDFIRDEASREQIERFLLCETIRNEVVDDEVALLVVGLQGMMKNVAAANLWDECGRGKLENFHTYWLRRLLEATEGGWNALDQYRVGHPWFGKLTSNTNAALLTRPARKMMAYGCFLVFESWVEPHFVRILEGMTRVGLLDDEMRIYFTAHVAIDPRHSRELSDGMRLQRPALAPDEIRDIVYGAHLASETGRRQFDRMLGFLRAMPTENAA</sequence>
<organism evidence="2 3">
    <name type="scientific">Streptomyces wedmorensis</name>
    <dbReference type="NCBI Taxonomy" id="43759"/>
    <lineage>
        <taxon>Bacteria</taxon>
        <taxon>Bacillati</taxon>
        <taxon>Actinomycetota</taxon>
        <taxon>Actinomycetes</taxon>
        <taxon>Kitasatosporales</taxon>
        <taxon>Streptomycetaceae</taxon>
        <taxon>Streptomyces</taxon>
    </lineage>
</organism>
<feature type="compositionally biased region" description="Low complexity" evidence="1">
    <location>
        <begin position="1"/>
        <end position="23"/>
    </location>
</feature>
<dbReference type="Proteomes" id="UP001600424">
    <property type="component" value="Unassembled WGS sequence"/>
</dbReference>
<proteinExistence type="predicted"/>
<dbReference type="InterPro" id="IPR016084">
    <property type="entry name" value="Haem_Oase-like_multi-hlx"/>
</dbReference>
<dbReference type="GO" id="GO:0016491">
    <property type="term" value="F:oxidoreductase activity"/>
    <property type="evidence" value="ECO:0007669"/>
    <property type="project" value="UniProtKB-KW"/>
</dbReference>
<dbReference type="EC" id="1.-.-.-" evidence="2"/>
<dbReference type="EMBL" id="JBHTRV010000009">
    <property type="protein sequence ID" value="MFE5980961.1"/>
    <property type="molecule type" value="Genomic_DNA"/>
</dbReference>
<accession>A0ABW6ITK4</accession>
<dbReference type="SMART" id="SM01236">
    <property type="entry name" value="Haem_oxygenase_2"/>
    <property type="match status" value="1"/>
</dbReference>
<dbReference type="Pfam" id="PF14518">
    <property type="entry name" value="Haem_oxygenas_2"/>
    <property type="match status" value="1"/>
</dbReference>
<evidence type="ECO:0000256" key="1">
    <source>
        <dbReference type="SAM" id="MobiDB-lite"/>
    </source>
</evidence>
<evidence type="ECO:0000313" key="3">
    <source>
        <dbReference type="Proteomes" id="UP001600424"/>
    </source>
</evidence>
<comment type="caution">
    <text evidence="2">The sequence shown here is derived from an EMBL/GenBank/DDBJ whole genome shotgun (WGS) entry which is preliminary data.</text>
</comment>
<feature type="region of interest" description="Disordered" evidence="1">
    <location>
        <begin position="1"/>
        <end position="43"/>
    </location>
</feature>